<evidence type="ECO:0000313" key="2">
    <source>
        <dbReference type="Proteomes" id="UP000886819"/>
    </source>
</evidence>
<comment type="caution">
    <text evidence="1">The sequence shown here is derived from an EMBL/GenBank/DDBJ whole genome shotgun (WGS) entry which is preliminary data.</text>
</comment>
<name>A0A9D0YWF1_9FIRM</name>
<dbReference type="EMBL" id="DVFI01000094">
    <property type="protein sequence ID" value="HIQ63222.1"/>
    <property type="molecule type" value="Genomic_DNA"/>
</dbReference>
<protein>
    <submittedName>
        <fullName evidence="1">Uncharacterized protein</fullName>
    </submittedName>
</protein>
<gene>
    <name evidence="1" type="ORF">IAA66_06490</name>
</gene>
<reference evidence="1" key="2">
    <citation type="journal article" date="2021" name="PeerJ">
        <title>Extensive microbial diversity within the chicken gut microbiome revealed by metagenomics and culture.</title>
        <authorList>
            <person name="Gilroy R."/>
            <person name="Ravi A."/>
            <person name="Getino M."/>
            <person name="Pursley I."/>
            <person name="Horton D.L."/>
            <person name="Alikhan N.F."/>
            <person name="Baker D."/>
            <person name="Gharbi K."/>
            <person name="Hall N."/>
            <person name="Watson M."/>
            <person name="Adriaenssens E.M."/>
            <person name="Foster-Nyarko E."/>
            <person name="Jarju S."/>
            <person name="Secka A."/>
            <person name="Antonio M."/>
            <person name="Oren A."/>
            <person name="Chaudhuri R.R."/>
            <person name="La Ragione R."/>
            <person name="Hildebrand F."/>
            <person name="Pallen M.J."/>
        </authorList>
    </citation>
    <scope>NUCLEOTIDE SEQUENCE</scope>
    <source>
        <strain evidence="1">ChiHile30-977</strain>
    </source>
</reference>
<evidence type="ECO:0000313" key="1">
    <source>
        <dbReference type="EMBL" id="HIQ63222.1"/>
    </source>
</evidence>
<dbReference type="AlphaFoldDB" id="A0A9D0YWF1"/>
<accession>A0A9D0YWF1</accession>
<dbReference type="Proteomes" id="UP000886819">
    <property type="component" value="Unassembled WGS sequence"/>
</dbReference>
<organism evidence="1 2">
    <name type="scientific">Candidatus Avichristensenella intestinipullorum</name>
    <dbReference type="NCBI Taxonomy" id="2840693"/>
    <lineage>
        <taxon>Bacteria</taxon>
        <taxon>Bacillati</taxon>
        <taxon>Bacillota</taxon>
        <taxon>Clostridia</taxon>
        <taxon>Candidatus Avichristensenella</taxon>
    </lineage>
</organism>
<reference evidence="1" key="1">
    <citation type="submission" date="2020-10" db="EMBL/GenBank/DDBJ databases">
        <authorList>
            <person name="Gilroy R."/>
        </authorList>
    </citation>
    <scope>NUCLEOTIDE SEQUENCE</scope>
    <source>
        <strain evidence="1">ChiHile30-977</strain>
    </source>
</reference>
<proteinExistence type="predicted"/>
<sequence length="167" mass="18523">MTAKDTVRAAREMLEKVTPLKGDCGRVCGAACCRPDETGRGGMLLFPGEEALYAPWPDWARLEEAGDFSVDGRAPKLLVCRGECPRAERPLACRLFPLTPVAREEGAGVDMDVRAWAVCPLMEHGRRGLNPAFVRAAEEAARLLWEEPACRRFIRALTAHLEAWRSF</sequence>